<dbReference type="RefSeq" id="WP_379878990.1">
    <property type="nucleotide sequence ID" value="NZ_JBHPON010000001.1"/>
</dbReference>
<dbReference type="PANTHER" id="PTHR43459">
    <property type="entry name" value="ENOYL-COA HYDRATASE"/>
    <property type="match status" value="1"/>
</dbReference>
<dbReference type="Gene3D" id="3.90.226.10">
    <property type="entry name" value="2-enoyl-CoA Hydratase, Chain A, domain 1"/>
    <property type="match status" value="1"/>
</dbReference>
<accession>A0ABW1KY86</accession>
<sequence length="263" mass="28096">MSDYRTIILTKDCDIARLTFNRPDRLNAFTAVMFGEVTAALDEVAASNARVLVVTGAGRGFCAGQDLSERKRAPGDPPPDLSESLEKRCNPLIRRLVTMPVPVLCAVNGVAAGLGATLPLACDYVVAKKSAKFAYSFGKIGLVPDGGATLTLPRTIGMSRAMGLAMLGESISAETAEAWGMIWRAVDDGAFEAAIDDLAARLAAAPTLGLISTREAMRESVTRSLDEQLDCERDYQGRLGRSADYQEGVTAFTEKRAPKFSGR</sequence>
<dbReference type="CDD" id="cd06558">
    <property type="entry name" value="crotonase-like"/>
    <property type="match status" value="1"/>
</dbReference>
<dbReference type="PANTHER" id="PTHR43459:SF1">
    <property type="entry name" value="EG:BACN32G11.4 PROTEIN"/>
    <property type="match status" value="1"/>
</dbReference>
<dbReference type="InterPro" id="IPR014748">
    <property type="entry name" value="Enoyl-CoA_hydra_C"/>
</dbReference>
<comment type="caution">
    <text evidence="2">The sequence shown here is derived from an EMBL/GenBank/DDBJ whole genome shotgun (WGS) entry which is preliminary data.</text>
</comment>
<dbReference type="GO" id="GO:0016853">
    <property type="term" value="F:isomerase activity"/>
    <property type="evidence" value="ECO:0007669"/>
    <property type="project" value="UniProtKB-KW"/>
</dbReference>
<evidence type="ECO:0000313" key="2">
    <source>
        <dbReference type="EMBL" id="MFC6035601.1"/>
    </source>
</evidence>
<gene>
    <name evidence="2" type="primary">paaG</name>
    <name evidence="2" type="ORF">ACFMB1_08615</name>
</gene>
<dbReference type="InterPro" id="IPR001753">
    <property type="entry name" value="Enoyl-CoA_hydra/iso"/>
</dbReference>
<protein>
    <submittedName>
        <fullName evidence="2">2-(1,2-epoxy-1,2-dihydrophenyl)acetyl-CoA isomerase PaaG</fullName>
        <ecNumber evidence="2">5.3.3.18</ecNumber>
    </submittedName>
</protein>
<reference evidence="2 3" key="1">
    <citation type="submission" date="2024-09" db="EMBL/GenBank/DDBJ databases">
        <authorList>
            <person name="Zhang Z.-H."/>
        </authorList>
    </citation>
    <scope>NUCLEOTIDE SEQUENCE [LARGE SCALE GENOMIC DNA]</scope>
    <source>
        <strain evidence="2 3">HHTR114</strain>
    </source>
</reference>
<evidence type="ECO:0000256" key="1">
    <source>
        <dbReference type="ARBA" id="ARBA00005254"/>
    </source>
</evidence>
<comment type="similarity">
    <text evidence="1">Belongs to the enoyl-CoA hydratase/isomerase family.</text>
</comment>
<dbReference type="Proteomes" id="UP001596116">
    <property type="component" value="Unassembled WGS sequence"/>
</dbReference>
<dbReference type="NCBIfam" id="TIGR02280">
    <property type="entry name" value="PaaB1"/>
    <property type="match status" value="1"/>
</dbReference>
<dbReference type="Gene3D" id="1.10.12.10">
    <property type="entry name" value="Lyase 2-enoyl-coa Hydratase, Chain A, domain 2"/>
    <property type="match status" value="1"/>
</dbReference>
<name>A0ABW1KY86_9PROT</name>
<dbReference type="EC" id="5.3.3.18" evidence="2"/>
<dbReference type="EMBL" id="JBHPON010000001">
    <property type="protein sequence ID" value="MFC6035601.1"/>
    <property type="molecule type" value="Genomic_DNA"/>
</dbReference>
<dbReference type="InterPro" id="IPR011968">
    <property type="entry name" value="PaaB1"/>
</dbReference>
<keyword evidence="3" id="KW-1185">Reference proteome</keyword>
<organism evidence="2 3">
    <name type="scientific">Hyphococcus aureus</name>
    <dbReference type="NCBI Taxonomy" id="2666033"/>
    <lineage>
        <taxon>Bacteria</taxon>
        <taxon>Pseudomonadati</taxon>
        <taxon>Pseudomonadota</taxon>
        <taxon>Alphaproteobacteria</taxon>
        <taxon>Parvularculales</taxon>
        <taxon>Parvularculaceae</taxon>
        <taxon>Hyphococcus</taxon>
    </lineage>
</organism>
<dbReference type="InterPro" id="IPR029045">
    <property type="entry name" value="ClpP/crotonase-like_dom_sf"/>
</dbReference>
<proteinExistence type="inferred from homology"/>
<evidence type="ECO:0000313" key="3">
    <source>
        <dbReference type="Proteomes" id="UP001596116"/>
    </source>
</evidence>
<dbReference type="SUPFAM" id="SSF52096">
    <property type="entry name" value="ClpP/crotonase"/>
    <property type="match status" value="1"/>
</dbReference>
<keyword evidence="2" id="KW-0413">Isomerase</keyword>
<dbReference type="Pfam" id="PF00378">
    <property type="entry name" value="ECH_1"/>
    <property type="match status" value="1"/>
</dbReference>